<sequence>MPILSELFASAPHLVNFLLGMGSGAGSPLVFIVTNFSAKVQGDTVRTVFLDFSLQRLTNLSFYFGDNNNGVA</sequence>
<name>L7E625_MICAE</name>
<proteinExistence type="predicted"/>
<gene>
    <name evidence="1" type="ORF">O53_2559</name>
</gene>
<dbReference type="AlphaFoldDB" id="L7E625"/>
<dbReference type="EMBL" id="ANKQ01000002">
    <property type="protein sequence ID" value="ELP53752.1"/>
    <property type="molecule type" value="Genomic_DNA"/>
</dbReference>
<organism evidence="1 2">
    <name type="scientific">Microcystis aeruginosa TAIHU98</name>
    <dbReference type="NCBI Taxonomy" id="1134457"/>
    <lineage>
        <taxon>Bacteria</taxon>
        <taxon>Bacillati</taxon>
        <taxon>Cyanobacteriota</taxon>
        <taxon>Cyanophyceae</taxon>
        <taxon>Oscillatoriophycideae</taxon>
        <taxon>Chroococcales</taxon>
        <taxon>Microcystaceae</taxon>
        <taxon>Microcystis</taxon>
    </lineage>
</organism>
<protein>
    <submittedName>
        <fullName evidence="1">Uncharacterized protein</fullName>
    </submittedName>
</protein>
<evidence type="ECO:0000313" key="1">
    <source>
        <dbReference type="EMBL" id="ELP53752.1"/>
    </source>
</evidence>
<reference evidence="1 2" key="1">
    <citation type="journal article" date="2013" name="Genome Announc.">
        <title>Whole-Genome Sequence of Microcystis aeruginosa TAIHU98, a Nontoxic Bloom-Forming Strain Isolated from Taihu Lake, China.</title>
        <authorList>
            <person name="Yang C."/>
            <person name="Zhang W."/>
            <person name="Ren M."/>
            <person name="Song L."/>
            <person name="Li T."/>
            <person name="Zhao J."/>
        </authorList>
    </citation>
    <scope>NUCLEOTIDE SEQUENCE [LARGE SCALE GENOMIC DNA]</scope>
    <source>
        <strain evidence="1 2">TAIHU98</strain>
    </source>
</reference>
<accession>L7E625</accession>
<evidence type="ECO:0000313" key="2">
    <source>
        <dbReference type="Proteomes" id="UP000010932"/>
    </source>
</evidence>
<comment type="caution">
    <text evidence="1">The sequence shown here is derived from an EMBL/GenBank/DDBJ whole genome shotgun (WGS) entry which is preliminary data.</text>
</comment>
<dbReference type="Proteomes" id="UP000010932">
    <property type="component" value="Unassembled WGS sequence"/>
</dbReference>